<organism evidence="8 10">
    <name type="scientific">Didymodactylos carnosus</name>
    <dbReference type="NCBI Taxonomy" id="1234261"/>
    <lineage>
        <taxon>Eukaryota</taxon>
        <taxon>Metazoa</taxon>
        <taxon>Spiralia</taxon>
        <taxon>Gnathifera</taxon>
        <taxon>Rotifera</taxon>
        <taxon>Eurotatoria</taxon>
        <taxon>Bdelloidea</taxon>
        <taxon>Philodinida</taxon>
        <taxon>Philodinidae</taxon>
        <taxon>Didymodactylos</taxon>
    </lineage>
</organism>
<name>A0A813VR14_9BILA</name>
<feature type="compositionally biased region" description="Low complexity" evidence="6">
    <location>
        <begin position="553"/>
        <end position="582"/>
    </location>
</feature>
<evidence type="ECO:0000256" key="3">
    <source>
        <dbReference type="ARBA" id="ARBA00022692"/>
    </source>
</evidence>
<gene>
    <name evidence="8" type="ORF">GPM918_LOCUS5728</name>
    <name evidence="9" type="ORF">SRO942_LOCUS5726</name>
</gene>
<evidence type="ECO:0000256" key="7">
    <source>
        <dbReference type="SAM" id="Phobius"/>
    </source>
</evidence>
<feature type="compositionally biased region" description="Polar residues" evidence="6">
    <location>
        <begin position="531"/>
        <end position="546"/>
    </location>
</feature>
<feature type="compositionally biased region" description="Basic and acidic residues" evidence="6">
    <location>
        <begin position="588"/>
        <end position="597"/>
    </location>
</feature>
<feature type="compositionally biased region" description="Polar residues" evidence="6">
    <location>
        <begin position="343"/>
        <end position="357"/>
    </location>
</feature>
<comment type="caution">
    <text evidence="8">The sequence shown here is derived from an EMBL/GenBank/DDBJ whole genome shotgun (WGS) entry which is preliminary data.</text>
</comment>
<feature type="compositionally biased region" description="Low complexity" evidence="6">
    <location>
        <begin position="425"/>
        <end position="434"/>
    </location>
</feature>
<evidence type="ECO:0000313" key="9">
    <source>
        <dbReference type="EMBL" id="CAF3631697.1"/>
    </source>
</evidence>
<accession>A0A813VR14</accession>
<evidence type="ECO:0000256" key="5">
    <source>
        <dbReference type="ARBA" id="ARBA00023136"/>
    </source>
</evidence>
<dbReference type="GO" id="GO:0005886">
    <property type="term" value="C:plasma membrane"/>
    <property type="evidence" value="ECO:0007669"/>
    <property type="project" value="TreeGrafter"/>
</dbReference>
<keyword evidence="5 7" id="KW-0472">Membrane</keyword>
<keyword evidence="3 7" id="KW-0812">Transmembrane</keyword>
<dbReference type="Pfam" id="PF03381">
    <property type="entry name" value="CDC50"/>
    <property type="match status" value="1"/>
</dbReference>
<evidence type="ECO:0000313" key="10">
    <source>
        <dbReference type="Proteomes" id="UP000663829"/>
    </source>
</evidence>
<feature type="transmembrane region" description="Helical" evidence="7">
    <location>
        <begin position="31"/>
        <end position="57"/>
    </location>
</feature>
<dbReference type="EMBL" id="CAJOBC010000842">
    <property type="protein sequence ID" value="CAF3631697.1"/>
    <property type="molecule type" value="Genomic_DNA"/>
</dbReference>
<comment type="similarity">
    <text evidence="2">Belongs to the CDC50/LEM3 family.</text>
</comment>
<evidence type="ECO:0008006" key="11">
    <source>
        <dbReference type="Google" id="ProtNLM"/>
    </source>
</evidence>
<reference evidence="8" key="1">
    <citation type="submission" date="2021-02" db="EMBL/GenBank/DDBJ databases">
        <authorList>
            <person name="Nowell W R."/>
        </authorList>
    </citation>
    <scope>NUCLEOTIDE SEQUENCE</scope>
</reference>
<proteinExistence type="inferred from homology"/>
<keyword evidence="4 7" id="KW-1133">Transmembrane helix</keyword>
<dbReference type="PANTHER" id="PTHR10926">
    <property type="entry name" value="CELL CYCLE CONTROL PROTEIN 50"/>
    <property type="match status" value="1"/>
</dbReference>
<feature type="region of interest" description="Disordered" evidence="6">
    <location>
        <begin position="528"/>
        <end position="602"/>
    </location>
</feature>
<evidence type="ECO:0000256" key="4">
    <source>
        <dbReference type="ARBA" id="ARBA00022989"/>
    </source>
</evidence>
<evidence type="ECO:0000313" key="8">
    <source>
        <dbReference type="EMBL" id="CAF0844272.1"/>
    </source>
</evidence>
<protein>
    <recommendedName>
        <fullName evidence="11">Cell cycle control protein 50A</fullName>
    </recommendedName>
</protein>
<feature type="region of interest" description="Disordered" evidence="6">
    <location>
        <begin position="483"/>
        <end position="502"/>
    </location>
</feature>
<dbReference type="AlphaFoldDB" id="A0A813VR14"/>
<feature type="compositionally biased region" description="Basic residues" evidence="6">
    <location>
        <begin position="483"/>
        <end position="495"/>
    </location>
</feature>
<dbReference type="OrthoDB" id="340608at2759"/>
<dbReference type="InterPro" id="IPR005045">
    <property type="entry name" value="CDC50/LEM3_fam"/>
</dbReference>
<evidence type="ECO:0000256" key="2">
    <source>
        <dbReference type="ARBA" id="ARBA00009457"/>
    </source>
</evidence>
<feature type="region of interest" description="Disordered" evidence="6">
    <location>
        <begin position="343"/>
        <end position="362"/>
    </location>
</feature>
<dbReference type="PANTHER" id="PTHR10926:SF0">
    <property type="entry name" value="CDC50, ISOFORM A"/>
    <property type="match status" value="1"/>
</dbReference>
<dbReference type="Proteomes" id="UP000681722">
    <property type="component" value="Unassembled WGS sequence"/>
</dbReference>
<keyword evidence="10" id="KW-1185">Reference proteome</keyword>
<dbReference type="EMBL" id="CAJNOQ010000843">
    <property type="protein sequence ID" value="CAF0844272.1"/>
    <property type="molecule type" value="Genomic_DNA"/>
</dbReference>
<dbReference type="Proteomes" id="UP000663829">
    <property type="component" value="Unassembled WGS sequence"/>
</dbReference>
<dbReference type="GO" id="GO:0005794">
    <property type="term" value="C:Golgi apparatus"/>
    <property type="evidence" value="ECO:0007669"/>
    <property type="project" value="TreeGrafter"/>
</dbReference>
<feature type="compositionally biased region" description="Polar residues" evidence="6">
    <location>
        <begin position="415"/>
        <end position="424"/>
    </location>
</feature>
<evidence type="ECO:0000256" key="6">
    <source>
        <dbReference type="SAM" id="MobiDB-lite"/>
    </source>
</evidence>
<dbReference type="GO" id="GO:0005783">
    <property type="term" value="C:endoplasmic reticulum"/>
    <property type="evidence" value="ECO:0007669"/>
    <property type="project" value="TreeGrafter"/>
</dbReference>
<sequence>MSTRKNTDDQDENQPQNTAFKQQRLPAWQPILTANIVLPVFFIIGLTFIPIGIVLVITSNRVLEFDIDYTDTRCRFNNTTQTCADYLKNNSVPDQPCTCNISFTLPSDYNGDIYFYYGLVNYYQNHRRYAKSRDDTQLRGKDTTAAEECEPFQKANDSRIIAPCGVIANSMFNDKLTLTFNDQVVPLQNTGIAWSTDKNVKFRNPINGTSYFSKYANPPNWRNKTAWDLDPSDRHNNGFENEDFIVWMRTAAMPTFRKLYRKLYRKSSINDTGTFNKGLPKGTYILSIVYQYPVVNFAGRKQFIISTTSWMGGKNPFLGWAYIVISVMSEFLSTQNGDTVDGTASNLSLNDQSSSPVVTDDSAEMILPVSTSPLSLSKKQQIKTQPLPSCSVLSGTIDTVDNNGDDVLQSSLASQHTGSMNDEAQQQQQQQQPQFSLLDDSYNNSYSTTSSSCASYGDDENDFNSQLHQRQTVYSSSAIVKKRHVPNSELKHRRNKSEPVNQATITIAVDAPSHILTNLNNNDLYCDTESRSSVSPASTSNTTNEKISNHPFESSSTSTTSNESPPSKQQQQQQSRNNASSSTTTVIDSKDNKPRQSKEKRKKAWYNVSSYLTLDDTSCLTINKCHSFVSICLLLKHNSGIQQLHSKTLEKKQKNKKTSYI</sequence>
<feature type="region of interest" description="Disordered" evidence="6">
    <location>
        <begin position="415"/>
        <end position="434"/>
    </location>
</feature>
<comment type="subcellular location">
    <subcellularLocation>
        <location evidence="1">Membrane</location>
        <topology evidence="1">Multi-pass membrane protein</topology>
    </subcellularLocation>
</comment>
<evidence type="ECO:0000256" key="1">
    <source>
        <dbReference type="ARBA" id="ARBA00004141"/>
    </source>
</evidence>